<dbReference type="AlphaFoldDB" id="A0A8H6VIF1"/>
<dbReference type="SMART" id="SM00326">
    <property type="entry name" value="SH3"/>
    <property type="match status" value="1"/>
</dbReference>
<feature type="compositionally biased region" description="Basic residues" evidence="3">
    <location>
        <begin position="303"/>
        <end position="313"/>
    </location>
</feature>
<evidence type="ECO:0000256" key="3">
    <source>
        <dbReference type="SAM" id="MobiDB-lite"/>
    </source>
</evidence>
<proteinExistence type="predicted"/>
<dbReference type="SUPFAM" id="SSF50044">
    <property type="entry name" value="SH3-domain"/>
    <property type="match status" value="1"/>
</dbReference>
<reference evidence="5" key="1">
    <citation type="submission" date="2020-04" db="EMBL/GenBank/DDBJ databases">
        <title>Draft genome resource of the tomato pathogen Pseudocercospora fuligena.</title>
        <authorList>
            <person name="Zaccaron A."/>
        </authorList>
    </citation>
    <scope>NUCLEOTIDE SEQUENCE</scope>
    <source>
        <strain evidence="5">PF001</strain>
    </source>
</reference>
<comment type="caution">
    <text evidence="5">The sequence shown here is derived from an EMBL/GenBank/DDBJ whole genome shotgun (WGS) entry which is preliminary data.</text>
</comment>
<feature type="compositionally biased region" description="Acidic residues" evidence="3">
    <location>
        <begin position="760"/>
        <end position="772"/>
    </location>
</feature>
<feature type="compositionally biased region" description="Basic and acidic residues" evidence="3">
    <location>
        <begin position="535"/>
        <end position="557"/>
    </location>
</feature>
<feature type="region of interest" description="Disordered" evidence="3">
    <location>
        <begin position="293"/>
        <end position="313"/>
    </location>
</feature>
<keyword evidence="1 2" id="KW-0728">SH3 domain</keyword>
<feature type="region of interest" description="Disordered" evidence="3">
    <location>
        <begin position="343"/>
        <end position="828"/>
    </location>
</feature>
<dbReference type="PANTHER" id="PTHR47775">
    <property type="entry name" value="BUD SITE SELECTION PROTEIN 14"/>
    <property type="match status" value="1"/>
</dbReference>
<evidence type="ECO:0000313" key="6">
    <source>
        <dbReference type="Proteomes" id="UP000660729"/>
    </source>
</evidence>
<protein>
    <submittedName>
        <fullName evidence="5">Tip elongation aberrant protein Tea4</fullName>
    </submittedName>
</protein>
<feature type="region of interest" description="Disordered" evidence="3">
    <location>
        <begin position="67"/>
        <end position="136"/>
    </location>
</feature>
<dbReference type="InterPro" id="IPR001452">
    <property type="entry name" value="SH3_domain"/>
</dbReference>
<feature type="compositionally biased region" description="Low complexity" evidence="3">
    <location>
        <begin position="634"/>
        <end position="645"/>
    </location>
</feature>
<feature type="compositionally biased region" description="Low complexity" evidence="3">
    <location>
        <begin position="800"/>
        <end position="814"/>
    </location>
</feature>
<dbReference type="PANTHER" id="PTHR47775:SF1">
    <property type="entry name" value="BUD SITE SELECTION PROTEIN 14"/>
    <property type="match status" value="1"/>
</dbReference>
<dbReference type="GO" id="GO:0015630">
    <property type="term" value="C:microtubule cytoskeleton"/>
    <property type="evidence" value="ECO:0007669"/>
    <property type="project" value="TreeGrafter"/>
</dbReference>
<dbReference type="PROSITE" id="PS50002">
    <property type="entry name" value="SH3"/>
    <property type="match status" value="1"/>
</dbReference>
<dbReference type="GO" id="GO:0051286">
    <property type="term" value="C:cell tip"/>
    <property type="evidence" value="ECO:0007669"/>
    <property type="project" value="TreeGrafter"/>
</dbReference>
<feature type="compositionally biased region" description="Polar residues" evidence="3">
    <location>
        <begin position="773"/>
        <end position="791"/>
    </location>
</feature>
<feature type="compositionally biased region" description="Low complexity" evidence="3">
    <location>
        <begin position="473"/>
        <end position="486"/>
    </location>
</feature>
<feature type="region of interest" description="Disordered" evidence="3">
    <location>
        <begin position="156"/>
        <end position="187"/>
    </location>
</feature>
<feature type="compositionally biased region" description="Low complexity" evidence="3">
    <location>
        <begin position="746"/>
        <end position="755"/>
    </location>
</feature>
<feature type="non-terminal residue" evidence="5">
    <location>
        <position position="1"/>
    </location>
</feature>
<dbReference type="OrthoDB" id="196165at2759"/>
<feature type="domain" description="SH3" evidence="4">
    <location>
        <begin position="215"/>
        <end position="276"/>
    </location>
</feature>
<feature type="region of interest" description="Disordered" evidence="3">
    <location>
        <begin position="1"/>
        <end position="42"/>
    </location>
</feature>
<dbReference type="FunFam" id="2.30.30.40:FF:000035">
    <property type="entry name" value="SH3 domain containing protein"/>
    <property type="match status" value="1"/>
</dbReference>
<feature type="compositionally biased region" description="Low complexity" evidence="3">
    <location>
        <begin position="393"/>
        <end position="405"/>
    </location>
</feature>
<feature type="compositionally biased region" description="Polar residues" evidence="3">
    <location>
        <begin position="76"/>
        <end position="88"/>
    </location>
</feature>
<feature type="compositionally biased region" description="Basic and acidic residues" evidence="3">
    <location>
        <begin position="504"/>
        <end position="518"/>
    </location>
</feature>
<feature type="compositionally biased region" description="Basic and acidic residues" evidence="3">
    <location>
        <begin position="449"/>
        <end position="459"/>
    </location>
</feature>
<dbReference type="GO" id="GO:0030950">
    <property type="term" value="P:establishment or maintenance of actin cytoskeleton polarity"/>
    <property type="evidence" value="ECO:0007669"/>
    <property type="project" value="TreeGrafter"/>
</dbReference>
<dbReference type="Gene3D" id="2.30.30.40">
    <property type="entry name" value="SH3 Domains"/>
    <property type="match status" value="1"/>
</dbReference>
<feature type="compositionally biased region" description="Basic and acidic residues" evidence="3">
    <location>
        <begin position="92"/>
        <end position="103"/>
    </location>
</feature>
<feature type="compositionally biased region" description="Polar residues" evidence="3">
    <location>
        <begin position="492"/>
        <end position="502"/>
    </location>
</feature>
<dbReference type="InterPro" id="IPR053039">
    <property type="entry name" value="Polarity_Bud-Selection_Reg"/>
</dbReference>
<evidence type="ECO:0000256" key="1">
    <source>
        <dbReference type="ARBA" id="ARBA00022443"/>
    </source>
</evidence>
<evidence type="ECO:0000313" key="5">
    <source>
        <dbReference type="EMBL" id="KAF7189194.1"/>
    </source>
</evidence>
<dbReference type="InterPro" id="IPR036028">
    <property type="entry name" value="SH3-like_dom_sf"/>
</dbReference>
<feature type="compositionally biased region" description="Basic and acidic residues" evidence="3">
    <location>
        <begin position="345"/>
        <end position="379"/>
    </location>
</feature>
<organism evidence="5 6">
    <name type="scientific">Pseudocercospora fuligena</name>
    <dbReference type="NCBI Taxonomy" id="685502"/>
    <lineage>
        <taxon>Eukaryota</taxon>
        <taxon>Fungi</taxon>
        <taxon>Dikarya</taxon>
        <taxon>Ascomycota</taxon>
        <taxon>Pezizomycotina</taxon>
        <taxon>Dothideomycetes</taxon>
        <taxon>Dothideomycetidae</taxon>
        <taxon>Mycosphaerellales</taxon>
        <taxon>Mycosphaerellaceae</taxon>
        <taxon>Pseudocercospora</taxon>
    </lineage>
</organism>
<evidence type="ECO:0000259" key="4">
    <source>
        <dbReference type="PROSITE" id="PS50002"/>
    </source>
</evidence>
<dbReference type="Proteomes" id="UP000660729">
    <property type="component" value="Unassembled WGS sequence"/>
</dbReference>
<feature type="compositionally biased region" description="Basic and acidic residues" evidence="3">
    <location>
        <begin position="592"/>
        <end position="602"/>
    </location>
</feature>
<sequence>MTRPNILRADTLDLQDSDSPSAQEHSKHPNSHSNAPHVQEKVHHVLEERHSEEQALADAWQISSTLAEDAIATDPAQGNGTTQENATNGASHEGEEGAEGGEHGDDDMMDRISSSPSIDDDLQHKSLEESPSLSSIDSVDLESVLLPVDDPLLDTPLSPNGSAASWESIPDSLLDSRGSQDDLGEDDEHDAFLDLDDRFIDTGWGGECLHDAEDIDFGFVYALHTFVATVEGQANATKGDTMVLLDDSNSYWWLVRVVKDSSIGYLPAEHIETPTERLARLNKHRNIDLSATMLSDNSEKSRNPLKKAMRRRNAKTVQFAAPTYVEASDYDYSTEDEEQMIEPYGDEKPAEDDKKEEPQAEPEEAKKAEPVHPEAERRSSTGSNRASFDREQAATAAQALTEAGLTGDGPKLADKTGEYGHAIDAISRPTVSVEAAPLKSKRTRNTDSFLKDESIETRKITLTPGLLREENASTKSPSSDSTRSNSLDVITKTLSPTEQQPPLSKKDAKKKEKEEKPKKGGMLSGLFKSKKKDKKSKDESGEPDPEKASTELQRESPRASPLPSGTNSPIDKSAISAPMALKNDKQQLAPEETSRDSSKESSEGFVAELEGSAVAHEMATPDQEDSEAQRKIEAQMAQQAQQTQQEKGGLSAITNMLKPADKESKPKKAKRSKERVPMDDFDSPPAEAKDDPMDESESSQERGERLSESPVEISTNTFMHGTESIHIPMPGALPDETDEDDEEPESLTSSPSIIEHPAEPIEEEGELVEDNDPTPTARSPQPFSQEQSKPVSVQPKRGLSTDSSTTSSSSSARPSPRPSPTVSQQAWSDDSLKAWLEDGSEVRDMLVMIHDKSGVKPAPADHPLMSDLFVEQRKGVQNMMGQLDGLLGSYLKRKGVSF</sequence>
<evidence type="ECO:0000256" key="2">
    <source>
        <dbReference type="PROSITE-ProRule" id="PRU00192"/>
    </source>
</evidence>
<gene>
    <name evidence="5" type="ORF">HII31_09616</name>
</gene>
<feature type="compositionally biased region" description="Acidic residues" evidence="3">
    <location>
        <begin position="735"/>
        <end position="745"/>
    </location>
</feature>
<dbReference type="GO" id="GO:0008104">
    <property type="term" value="P:intracellular protein localization"/>
    <property type="evidence" value="ECO:0007669"/>
    <property type="project" value="TreeGrafter"/>
</dbReference>
<keyword evidence="6" id="KW-1185">Reference proteome</keyword>
<dbReference type="EMBL" id="JABCIY010000194">
    <property type="protein sequence ID" value="KAF7189194.1"/>
    <property type="molecule type" value="Genomic_DNA"/>
</dbReference>
<accession>A0A8H6VIF1</accession>
<name>A0A8H6VIF1_9PEZI</name>